<comment type="similarity">
    <text evidence="3">Belongs to the flavin monoamine oxidase family. FIG1 subfamily.</text>
</comment>
<dbReference type="GeneTree" id="ENSGT00940000160945"/>
<dbReference type="InterPro" id="IPR050346">
    <property type="entry name" value="FMO-like"/>
</dbReference>
<keyword evidence="24" id="KW-1185">Reference proteome</keyword>
<evidence type="ECO:0000256" key="9">
    <source>
        <dbReference type="ARBA" id="ARBA00022857"/>
    </source>
</evidence>
<dbReference type="PRINTS" id="PR00370">
    <property type="entry name" value="FMOXYGENASE"/>
</dbReference>
<dbReference type="PIRSF" id="PIRSF000332">
    <property type="entry name" value="FMO"/>
    <property type="match status" value="1"/>
</dbReference>
<dbReference type="GO" id="GO:0047822">
    <property type="term" value="F:hypotaurine monooxygenase activity"/>
    <property type="evidence" value="ECO:0007669"/>
    <property type="project" value="Ensembl"/>
</dbReference>
<dbReference type="OMA" id="VMIKEVN"/>
<dbReference type="GO" id="GO:0004499">
    <property type="term" value="F:N,N-dimethylaniline monooxygenase activity"/>
    <property type="evidence" value="ECO:0007669"/>
    <property type="project" value="UniProtKB-UniRule"/>
</dbReference>
<dbReference type="Ensembl" id="ENSSPUT00000020601.1">
    <property type="protein sequence ID" value="ENSSPUP00000019340.1"/>
    <property type="gene ID" value="ENSSPUG00000014892.1"/>
</dbReference>
<dbReference type="InterPro" id="IPR002253">
    <property type="entry name" value="Flavin_mOase_1"/>
</dbReference>
<evidence type="ECO:0000256" key="5">
    <source>
        <dbReference type="ARBA" id="ARBA00022630"/>
    </source>
</evidence>
<dbReference type="PANTHER" id="PTHR23023">
    <property type="entry name" value="DIMETHYLANILINE MONOOXYGENASE"/>
    <property type="match status" value="1"/>
</dbReference>
<comment type="cofactor">
    <cofactor evidence="1 20 21">
        <name>FAD</name>
        <dbReference type="ChEBI" id="CHEBI:57692"/>
    </cofactor>
</comment>
<dbReference type="GO" id="GO:0097009">
    <property type="term" value="P:energy homeostasis"/>
    <property type="evidence" value="ECO:0007669"/>
    <property type="project" value="Ensembl"/>
</dbReference>
<dbReference type="PRINTS" id="PR01121">
    <property type="entry name" value="FMOXYGENASE1"/>
</dbReference>
<comment type="catalytic activity">
    <reaction evidence="17">
        <text>hypotaurine + NADPH + O2 + H(+) = taurine + NADP(+) + H2O</text>
        <dbReference type="Rhea" id="RHEA:69819"/>
        <dbReference type="ChEBI" id="CHEBI:15377"/>
        <dbReference type="ChEBI" id="CHEBI:15378"/>
        <dbReference type="ChEBI" id="CHEBI:15379"/>
        <dbReference type="ChEBI" id="CHEBI:57783"/>
        <dbReference type="ChEBI" id="CHEBI:57853"/>
        <dbReference type="ChEBI" id="CHEBI:58349"/>
        <dbReference type="ChEBI" id="CHEBI:507393"/>
        <dbReference type="EC" id="1.14.13.8"/>
    </reaction>
    <physiologicalReaction direction="left-to-right" evidence="17">
        <dbReference type="Rhea" id="RHEA:69820"/>
    </physiologicalReaction>
</comment>
<keyword evidence="14" id="KW-0325">Glycoprotein</keyword>
<dbReference type="GO" id="GO:0009404">
    <property type="term" value="P:toxin metabolic process"/>
    <property type="evidence" value="ECO:0007669"/>
    <property type="project" value="Ensembl"/>
</dbReference>
<dbReference type="InterPro" id="IPR000960">
    <property type="entry name" value="Flavin_mOase"/>
</dbReference>
<evidence type="ECO:0000256" key="16">
    <source>
        <dbReference type="ARBA" id="ARBA00047338"/>
    </source>
</evidence>
<evidence type="ECO:0000256" key="14">
    <source>
        <dbReference type="ARBA" id="ARBA00023180"/>
    </source>
</evidence>
<evidence type="ECO:0000256" key="15">
    <source>
        <dbReference type="ARBA" id="ARBA00045957"/>
    </source>
</evidence>
<dbReference type="InterPro" id="IPR020946">
    <property type="entry name" value="Flavin_mOase-like"/>
</dbReference>
<evidence type="ECO:0000256" key="17">
    <source>
        <dbReference type="ARBA" id="ARBA00048041"/>
    </source>
</evidence>
<evidence type="ECO:0000256" key="10">
    <source>
        <dbReference type="ARBA" id="ARBA00022989"/>
    </source>
</evidence>
<evidence type="ECO:0000256" key="7">
    <source>
        <dbReference type="ARBA" id="ARBA00022824"/>
    </source>
</evidence>
<comment type="catalytic activity">
    <reaction evidence="16">
        <text>hypotaurine + NADH + O2 + H(+) = taurine + NAD(+) + H2O</text>
        <dbReference type="Rhea" id="RHEA:74111"/>
        <dbReference type="ChEBI" id="CHEBI:15377"/>
        <dbReference type="ChEBI" id="CHEBI:15378"/>
        <dbReference type="ChEBI" id="CHEBI:15379"/>
        <dbReference type="ChEBI" id="CHEBI:57540"/>
        <dbReference type="ChEBI" id="CHEBI:57853"/>
        <dbReference type="ChEBI" id="CHEBI:57945"/>
        <dbReference type="ChEBI" id="CHEBI:507393"/>
        <dbReference type="EC" id="1.14.13.8"/>
    </reaction>
    <physiologicalReaction direction="left-to-right" evidence="16">
        <dbReference type="Rhea" id="RHEA:74112"/>
    </physiologicalReaction>
</comment>
<accession>A0A8D0HFP4</accession>
<keyword evidence="9 20" id="KW-0521">NADP</keyword>
<keyword evidence="8 20" id="KW-0274">FAD</keyword>
<comment type="similarity">
    <text evidence="4 20 21">Belongs to the FMO family.</text>
</comment>
<dbReference type="GO" id="GO:0042412">
    <property type="term" value="P:taurine biosynthetic process"/>
    <property type="evidence" value="ECO:0007669"/>
    <property type="project" value="Ensembl"/>
</dbReference>
<evidence type="ECO:0000256" key="19">
    <source>
        <dbReference type="ARBA" id="ARBA00049443"/>
    </source>
</evidence>
<evidence type="ECO:0000256" key="20">
    <source>
        <dbReference type="PIRNR" id="PIRNR000332"/>
    </source>
</evidence>
<evidence type="ECO:0000256" key="4">
    <source>
        <dbReference type="ARBA" id="ARBA00009183"/>
    </source>
</evidence>
<evidence type="ECO:0000256" key="1">
    <source>
        <dbReference type="ARBA" id="ARBA00001974"/>
    </source>
</evidence>
<dbReference type="Proteomes" id="UP000694392">
    <property type="component" value="Unplaced"/>
</dbReference>
<evidence type="ECO:0000256" key="21">
    <source>
        <dbReference type="RuleBase" id="RU361177"/>
    </source>
</evidence>
<keyword evidence="5 20" id="KW-0285">Flavoprotein</keyword>
<proteinExistence type="inferred from homology"/>
<keyword evidence="11 20" id="KW-0560">Oxidoreductase</keyword>
<evidence type="ECO:0000313" key="24">
    <source>
        <dbReference type="Proteomes" id="UP000694392"/>
    </source>
</evidence>
<keyword evidence="10 22" id="KW-1133">Transmembrane helix</keyword>
<evidence type="ECO:0000256" key="12">
    <source>
        <dbReference type="ARBA" id="ARBA00023033"/>
    </source>
</evidence>
<dbReference type="Gene3D" id="3.50.50.60">
    <property type="entry name" value="FAD/NAD(P)-binding domain"/>
    <property type="match status" value="1"/>
</dbReference>
<evidence type="ECO:0000256" key="18">
    <source>
        <dbReference type="ARBA" id="ARBA00048088"/>
    </source>
</evidence>
<comment type="function">
    <text evidence="15 20">Broad spectrum monooxygenase that catalyzes the oxygenation of a wide variety of nitrogen- and sulfur-containing compounds including xenobiotics. Catalyzes the S-oxygenation of hypotaurine to produce taurine, an organic osmolyte involved in cell volume regulation as well as a variety of cytoprotective and developmental processes. In vitro, catalyzes the N-oxygenation of trimethylamine (TMA) to produce trimethylamine N-oxide (TMAO) and could therefore participate to the detoxification of this compound that is generated by the action of gut microbiota from dietary precursors such as choline, choline containing compounds, betaine or L-carnitine.</text>
</comment>
<comment type="catalytic activity">
    <reaction evidence="19">
        <text>N,N-dimethylaniline + NADPH + O2 + H(+) = N,N-dimethylaniline N-oxide + NADP(+) + H2O</text>
        <dbReference type="Rhea" id="RHEA:24468"/>
        <dbReference type="ChEBI" id="CHEBI:15377"/>
        <dbReference type="ChEBI" id="CHEBI:15378"/>
        <dbReference type="ChEBI" id="CHEBI:15379"/>
        <dbReference type="ChEBI" id="CHEBI:16269"/>
        <dbReference type="ChEBI" id="CHEBI:17735"/>
        <dbReference type="ChEBI" id="CHEBI:57783"/>
        <dbReference type="ChEBI" id="CHEBI:58349"/>
        <dbReference type="EC" id="1.14.13.8"/>
    </reaction>
    <physiologicalReaction direction="left-to-right" evidence="19">
        <dbReference type="Rhea" id="RHEA:24469"/>
    </physiologicalReaction>
</comment>
<dbReference type="GO" id="GO:0050660">
    <property type="term" value="F:flavin adenine dinucleotide binding"/>
    <property type="evidence" value="ECO:0007669"/>
    <property type="project" value="InterPro"/>
</dbReference>
<comment type="catalytic activity">
    <reaction evidence="18">
        <text>trimethylamine + NADPH + O2 = trimethylamine N-oxide + NADP(+) + H2O</text>
        <dbReference type="Rhea" id="RHEA:31979"/>
        <dbReference type="ChEBI" id="CHEBI:15377"/>
        <dbReference type="ChEBI" id="CHEBI:15379"/>
        <dbReference type="ChEBI" id="CHEBI:15724"/>
        <dbReference type="ChEBI" id="CHEBI:57783"/>
        <dbReference type="ChEBI" id="CHEBI:58349"/>
        <dbReference type="ChEBI" id="CHEBI:58389"/>
        <dbReference type="EC" id="1.14.13.148"/>
    </reaction>
    <physiologicalReaction direction="left-to-right" evidence="18">
        <dbReference type="Rhea" id="RHEA:31980"/>
    </physiologicalReaction>
</comment>
<dbReference type="AlphaFoldDB" id="A0A8D0HFP4"/>
<dbReference type="GO" id="GO:0034899">
    <property type="term" value="F:trimethylamine monooxygenase activity"/>
    <property type="evidence" value="ECO:0007669"/>
    <property type="project" value="UniProtKB-EC"/>
</dbReference>
<name>A0A8D0HFP4_SPHPU</name>
<protein>
    <recommendedName>
        <fullName evidence="20">Dimethylaniline monooxygenase [N-oxide-forming]</fullName>
        <ecNumber evidence="20">1.14.13.148</ecNumber>
        <ecNumber evidence="20">1.14.13.8</ecNumber>
    </recommendedName>
</protein>
<comment type="subcellular location">
    <subcellularLocation>
        <location evidence="2">Endoplasmic reticulum membrane</location>
        <topology evidence="2">Single-pass membrane protein</topology>
    </subcellularLocation>
</comment>
<evidence type="ECO:0000256" key="3">
    <source>
        <dbReference type="ARBA" id="ARBA00005465"/>
    </source>
</evidence>
<dbReference type="FunFam" id="3.50.50.60:FF:000159">
    <property type="entry name" value="Dimethylaniline monooxygenase [N-oxide-forming]"/>
    <property type="match status" value="1"/>
</dbReference>
<reference evidence="23" key="2">
    <citation type="submission" date="2025-09" db="UniProtKB">
        <authorList>
            <consortium name="Ensembl"/>
        </authorList>
    </citation>
    <scope>IDENTIFICATION</scope>
</reference>
<feature type="transmembrane region" description="Helical" evidence="22">
    <location>
        <begin position="513"/>
        <end position="531"/>
    </location>
</feature>
<organism evidence="23 24">
    <name type="scientific">Sphenodon punctatus</name>
    <name type="common">Tuatara</name>
    <name type="synonym">Hatteria punctata</name>
    <dbReference type="NCBI Taxonomy" id="8508"/>
    <lineage>
        <taxon>Eukaryota</taxon>
        <taxon>Metazoa</taxon>
        <taxon>Chordata</taxon>
        <taxon>Craniata</taxon>
        <taxon>Vertebrata</taxon>
        <taxon>Euteleostomi</taxon>
        <taxon>Lepidosauria</taxon>
        <taxon>Sphenodontia</taxon>
        <taxon>Sphenodontidae</taxon>
        <taxon>Sphenodon</taxon>
    </lineage>
</organism>
<evidence type="ECO:0000256" key="22">
    <source>
        <dbReference type="SAM" id="Phobius"/>
    </source>
</evidence>
<dbReference type="GO" id="GO:0050661">
    <property type="term" value="F:NADP binding"/>
    <property type="evidence" value="ECO:0007669"/>
    <property type="project" value="InterPro"/>
</dbReference>
<sequence>MAKRVAIIGAGVSGLTSIKCCLDEGLEPTCFERSDDIGGLWRFTENVEEGRASLYKSVVSNTCKEMSAFTDFPYPEDFPVFLHNSLVLEYLRMYVNHFNLLKHIQFKTTVISVRKHPDFSTSGQWDVVTETNGKEKFAIFDAVMVCTGYLSDPSLPLESFPGIEKFQGQYFHSQDYKHPDIFKGKRVLVIGMGNSGVDIAVEATHVARKVMISTGRGAWVMSRVFDNGYPWDMVFLTRFMNIIRNALPAPITGWLIASRVSQWFNHANYGLIPQDRSVMREPVLNDELPGCIITGKVNVRPNVKGFKEKAVVFENTPGEEPVDIIVFATGYNISFPFLEESLVKVENKQASLYKYIFLPQLERPTLAVIGLIRPLGPVMPVVEIQARWVTRVFKGLSNLPPVSTMMEEVNEMKKNKKNWFGLSFDEVLKTDCLVYVDQLASSIGIKPNVPALFLKDPKLAMKIFFGPCTAYQYRLTGPGKWDGARSAIMTQWDRTLKPTRTRVVKDSSSFHPYLLHVFGILALVIGIYLSFN</sequence>
<evidence type="ECO:0000256" key="11">
    <source>
        <dbReference type="ARBA" id="ARBA00023002"/>
    </source>
</evidence>
<gene>
    <name evidence="23" type="primary">FMO1</name>
</gene>
<dbReference type="SUPFAM" id="SSF51905">
    <property type="entry name" value="FAD/NAD(P)-binding domain"/>
    <property type="match status" value="2"/>
</dbReference>
<keyword evidence="13 20" id="KW-0472">Membrane</keyword>
<keyword evidence="12 20" id="KW-0503">Monooxygenase</keyword>
<dbReference type="EC" id="1.14.13.8" evidence="20"/>
<evidence type="ECO:0000256" key="13">
    <source>
        <dbReference type="ARBA" id="ARBA00023136"/>
    </source>
</evidence>
<dbReference type="GO" id="GO:0046322">
    <property type="term" value="P:negative regulation of fatty acid oxidation"/>
    <property type="evidence" value="ECO:0007669"/>
    <property type="project" value="Ensembl"/>
</dbReference>
<dbReference type="Pfam" id="PF00743">
    <property type="entry name" value="FMO-like"/>
    <property type="match status" value="1"/>
</dbReference>
<evidence type="ECO:0000256" key="2">
    <source>
        <dbReference type="ARBA" id="ARBA00004389"/>
    </source>
</evidence>
<dbReference type="EC" id="1.14.13.148" evidence="20"/>
<evidence type="ECO:0000256" key="6">
    <source>
        <dbReference type="ARBA" id="ARBA00022692"/>
    </source>
</evidence>
<dbReference type="GO" id="GO:0005789">
    <property type="term" value="C:endoplasmic reticulum membrane"/>
    <property type="evidence" value="ECO:0007669"/>
    <property type="project" value="UniProtKB-SubCell"/>
</dbReference>
<evidence type="ECO:0000313" key="23">
    <source>
        <dbReference type="Ensembl" id="ENSSPUP00000019340.1"/>
    </source>
</evidence>
<keyword evidence="7 20" id="KW-0256">Endoplasmic reticulum</keyword>
<reference evidence="23" key="1">
    <citation type="submission" date="2025-08" db="UniProtKB">
        <authorList>
            <consortium name="Ensembl"/>
        </authorList>
    </citation>
    <scope>IDENTIFICATION</scope>
</reference>
<dbReference type="InterPro" id="IPR036188">
    <property type="entry name" value="FAD/NAD-bd_sf"/>
</dbReference>
<dbReference type="GO" id="GO:0006805">
    <property type="term" value="P:xenobiotic metabolic process"/>
    <property type="evidence" value="ECO:0007669"/>
    <property type="project" value="Ensembl"/>
</dbReference>
<evidence type="ECO:0000256" key="8">
    <source>
        <dbReference type="ARBA" id="ARBA00022827"/>
    </source>
</evidence>
<keyword evidence="6 22" id="KW-0812">Transmembrane</keyword>